<evidence type="ECO:0000256" key="2">
    <source>
        <dbReference type="SAM" id="SignalP"/>
    </source>
</evidence>
<keyword evidence="1" id="KW-0998">Cell outer membrane</keyword>
<sequence length="760" mass="86965">MRRRTSFLFLSLFLLLFLSPVLADEKEIPANIKADRLKFNEETGLVEATGSVEVKLKGITIRSDRLIMDSETNIATAEGNVKMFAADYTAAAETLVYDAENESTKFEGFRSALSPAALKGKLFFNAGHLSEAGHKMQGGPAELTTCERAEPHFFAAADQVSYYPDDHLAGRNVTLFVGEAPVLWLPYFYYDLKDWRRKNWQFGRNEVEGYYLKTAWGYSLGMFLLDYMEKKGLGYGTDSPYGLGALGLGGLYLYHLDEKDTGLSDWIEKIDHRKQINANTELKFNQSYVSTYRIPAGRIEQTAVGLGLNYAAAERWGLNFNLLDDRASNYARYNLTFNRSAGRGSLNYYYNYEFGQSDPAWLRKSQRLSFNQQLSDRINFATTTNYYHSTAGAGDSGEEKVEPQIEFNGREPNYSWRYSENWLVDLRQNNYPGASRYEHLEKHPEIEIAPNSVDLKLFSLQSIFGYGYYREVKNVPELGGNRDYSAARYRTTLNASRSIPAGLSVLTLGAGVDQFLYGPGDQLYALRESASLQTNATSFFRNNIDLRQGYTDGNTPFFFDKLGTSYHDIRERLTFYYLDKFNWTIDGGHNWQANRYYDVMTNLRVTPDPRASFNLTTGWDIENTRYKMLVAGLMLLPARDYNLQLSINQDLNGAGLQTGSALHDLYFLRDEPNQVHLRFSQVYDAATKEFKVRDIMVVKDLHCWEMRFTYSDYRKEYSFVFSLKALPGEPVGFGSGRGFYYEGFERQLNLLNPVGEVRRY</sequence>
<feature type="signal peptide" evidence="2">
    <location>
        <begin position="1"/>
        <end position="23"/>
    </location>
</feature>
<keyword evidence="1" id="KW-0472">Membrane</keyword>
<accession>A0A1F4Q2K6</accession>
<dbReference type="Proteomes" id="UP000178724">
    <property type="component" value="Unassembled WGS sequence"/>
</dbReference>
<reference evidence="4 5" key="1">
    <citation type="journal article" date="2016" name="Nat. Commun.">
        <title>Thousands of microbial genomes shed light on interconnected biogeochemical processes in an aquifer system.</title>
        <authorList>
            <person name="Anantharaman K."/>
            <person name="Brown C.T."/>
            <person name="Hug L.A."/>
            <person name="Sharon I."/>
            <person name="Castelle C.J."/>
            <person name="Probst A.J."/>
            <person name="Thomas B.C."/>
            <person name="Singh A."/>
            <person name="Wilkins M.J."/>
            <person name="Karaoz U."/>
            <person name="Brodie E.L."/>
            <person name="Williams K.H."/>
            <person name="Hubbard S.S."/>
            <person name="Banfield J.F."/>
        </authorList>
    </citation>
    <scope>NUCLEOTIDE SEQUENCE [LARGE SCALE GENOMIC DNA]</scope>
</reference>
<evidence type="ECO:0000256" key="1">
    <source>
        <dbReference type="ARBA" id="ARBA00023237"/>
    </source>
</evidence>
<feature type="domain" description="Organic solvent tolerance-like N-terminal" evidence="3">
    <location>
        <begin position="31"/>
        <end position="107"/>
    </location>
</feature>
<organism evidence="4 5">
    <name type="scientific">candidate division WOR-1 bacterium RIFCSPHIGHO2_01_FULL_53_15</name>
    <dbReference type="NCBI Taxonomy" id="1802564"/>
    <lineage>
        <taxon>Bacteria</taxon>
        <taxon>Bacillati</taxon>
        <taxon>Saganbacteria</taxon>
    </lineage>
</organism>
<comment type="caution">
    <text evidence="4">The sequence shown here is derived from an EMBL/GenBank/DDBJ whole genome shotgun (WGS) entry which is preliminary data.</text>
</comment>
<feature type="chain" id="PRO_5009513499" description="Organic solvent tolerance-like N-terminal domain-containing protein" evidence="2">
    <location>
        <begin position="24"/>
        <end position="760"/>
    </location>
</feature>
<dbReference type="GO" id="GO:1990351">
    <property type="term" value="C:transporter complex"/>
    <property type="evidence" value="ECO:0007669"/>
    <property type="project" value="TreeGrafter"/>
</dbReference>
<dbReference type="InterPro" id="IPR005653">
    <property type="entry name" value="OstA-like_N"/>
</dbReference>
<evidence type="ECO:0000313" key="5">
    <source>
        <dbReference type="Proteomes" id="UP000178724"/>
    </source>
</evidence>
<dbReference type="EMBL" id="METM01000014">
    <property type="protein sequence ID" value="OGB90171.1"/>
    <property type="molecule type" value="Genomic_DNA"/>
</dbReference>
<proteinExistence type="predicted"/>
<dbReference type="GO" id="GO:0009279">
    <property type="term" value="C:cell outer membrane"/>
    <property type="evidence" value="ECO:0007669"/>
    <property type="project" value="TreeGrafter"/>
</dbReference>
<dbReference type="PANTHER" id="PTHR30189">
    <property type="entry name" value="LPS-ASSEMBLY PROTEIN"/>
    <property type="match status" value="1"/>
</dbReference>
<dbReference type="InterPro" id="IPR050218">
    <property type="entry name" value="LptD"/>
</dbReference>
<evidence type="ECO:0000313" key="4">
    <source>
        <dbReference type="EMBL" id="OGB90171.1"/>
    </source>
</evidence>
<name>A0A1F4Q2K6_UNCSA</name>
<gene>
    <name evidence="4" type="ORF">A2625_04230</name>
</gene>
<dbReference type="Pfam" id="PF03968">
    <property type="entry name" value="LptD_N"/>
    <property type="match status" value="1"/>
</dbReference>
<protein>
    <recommendedName>
        <fullName evidence="3">Organic solvent tolerance-like N-terminal domain-containing protein</fullName>
    </recommendedName>
</protein>
<keyword evidence="2" id="KW-0732">Signal</keyword>
<dbReference type="Gene3D" id="2.60.450.10">
    <property type="entry name" value="Lipopolysaccharide (LPS) transport protein A like domain"/>
    <property type="match status" value="1"/>
</dbReference>
<evidence type="ECO:0000259" key="3">
    <source>
        <dbReference type="Pfam" id="PF03968"/>
    </source>
</evidence>
<dbReference type="PANTHER" id="PTHR30189:SF1">
    <property type="entry name" value="LPS-ASSEMBLY PROTEIN LPTD"/>
    <property type="match status" value="1"/>
</dbReference>
<dbReference type="AlphaFoldDB" id="A0A1F4Q2K6"/>